<proteinExistence type="predicted"/>
<gene>
    <name evidence="2" type="ORF">EEJ42_36850</name>
</gene>
<feature type="domain" description="AB hydrolase-1" evidence="1">
    <location>
        <begin position="35"/>
        <end position="255"/>
    </location>
</feature>
<accession>A0A3M8U3B5</accession>
<dbReference type="InterPro" id="IPR029058">
    <property type="entry name" value="AB_hydrolase_fold"/>
</dbReference>
<dbReference type="PANTHER" id="PTHR43798:SF33">
    <property type="entry name" value="HYDROLASE, PUTATIVE (AFU_ORTHOLOGUE AFUA_2G14860)-RELATED"/>
    <property type="match status" value="1"/>
</dbReference>
<comment type="caution">
    <text evidence="2">The sequence shown here is derived from an EMBL/GenBank/DDBJ whole genome shotgun (WGS) entry which is preliminary data.</text>
</comment>
<sequence length="274" mass="29566">MHPSNGFAWSRQELTVDGVALDVATAHRGGAHAPILFLHGFGSTKEDYTDIANHAAFDGHPVVAYDAPGCGDTVCGDPTAVSIPFLVDTAVAVLDRLGIERFHLVGHSMGGLTALMLAARHPDRVLSFVDIEGNVAPEDCFLSRQIVSHPAADGATFLKGFIERNRRSPAYAAPLFASSLPHKVRADAIRGIFESMVELSDHGDLMTTFLGLPCPRMFMYGDQNASLSYLPRLAAAGVELAEIPQCGHFPMYSNPPVMWARIAGFQGKVPDPWW</sequence>
<dbReference type="Pfam" id="PF12697">
    <property type="entry name" value="Abhydrolase_6"/>
    <property type="match status" value="1"/>
</dbReference>
<organism evidence="2 3">
    <name type="scientific">Streptomyces botrytidirepellens</name>
    <dbReference type="NCBI Taxonomy" id="2486417"/>
    <lineage>
        <taxon>Bacteria</taxon>
        <taxon>Bacillati</taxon>
        <taxon>Actinomycetota</taxon>
        <taxon>Actinomycetes</taxon>
        <taxon>Kitasatosporales</taxon>
        <taxon>Streptomycetaceae</taxon>
        <taxon>Streptomyces</taxon>
    </lineage>
</organism>
<protein>
    <submittedName>
        <fullName evidence="2">Alpha/beta hydrolase</fullName>
    </submittedName>
</protein>
<dbReference type="GO" id="GO:0016787">
    <property type="term" value="F:hydrolase activity"/>
    <property type="evidence" value="ECO:0007669"/>
    <property type="project" value="UniProtKB-KW"/>
</dbReference>
<keyword evidence="3" id="KW-1185">Reference proteome</keyword>
<dbReference type="Proteomes" id="UP000275401">
    <property type="component" value="Unassembled WGS sequence"/>
</dbReference>
<dbReference type="GO" id="GO:0016020">
    <property type="term" value="C:membrane"/>
    <property type="evidence" value="ECO:0007669"/>
    <property type="project" value="TreeGrafter"/>
</dbReference>
<name>A0A3M8U3B5_9ACTN</name>
<dbReference type="Gene3D" id="3.40.50.1820">
    <property type="entry name" value="alpha/beta hydrolase"/>
    <property type="match status" value="1"/>
</dbReference>
<keyword evidence="2" id="KW-0378">Hydrolase</keyword>
<evidence type="ECO:0000313" key="3">
    <source>
        <dbReference type="Proteomes" id="UP000275401"/>
    </source>
</evidence>
<dbReference type="SUPFAM" id="SSF53474">
    <property type="entry name" value="alpha/beta-Hydrolases"/>
    <property type="match status" value="1"/>
</dbReference>
<dbReference type="AlphaFoldDB" id="A0A3M8U3B5"/>
<dbReference type="EMBL" id="RIBZ01000719">
    <property type="protein sequence ID" value="RNF97652.1"/>
    <property type="molecule type" value="Genomic_DNA"/>
</dbReference>
<evidence type="ECO:0000259" key="1">
    <source>
        <dbReference type="Pfam" id="PF12697"/>
    </source>
</evidence>
<dbReference type="PRINTS" id="PR00111">
    <property type="entry name" value="ABHYDROLASE"/>
</dbReference>
<dbReference type="InterPro" id="IPR050266">
    <property type="entry name" value="AB_hydrolase_sf"/>
</dbReference>
<reference evidence="2 3" key="1">
    <citation type="submission" date="2018-11" db="EMBL/GenBank/DDBJ databases">
        <title>The Potential of Streptomyces as Biocontrol Agents against the Tomato grey mould, Botrytis cinerea (Gray mold) Frontiers in Microbiology.</title>
        <authorList>
            <person name="Li D."/>
        </authorList>
    </citation>
    <scope>NUCLEOTIDE SEQUENCE [LARGE SCALE GENOMIC DNA]</scope>
    <source>
        <strain evidence="2 3">NEAU-LD23</strain>
    </source>
</reference>
<dbReference type="PANTHER" id="PTHR43798">
    <property type="entry name" value="MONOACYLGLYCEROL LIPASE"/>
    <property type="match status" value="1"/>
</dbReference>
<evidence type="ECO:0000313" key="2">
    <source>
        <dbReference type="EMBL" id="RNF97652.1"/>
    </source>
</evidence>
<dbReference type="InterPro" id="IPR000073">
    <property type="entry name" value="AB_hydrolase_1"/>
</dbReference>